<feature type="region of interest" description="Disordered" evidence="1">
    <location>
        <begin position="193"/>
        <end position="262"/>
    </location>
</feature>
<name>A0A9P4W3J2_CURKU</name>
<protein>
    <submittedName>
        <fullName evidence="2">Uncharacterized protein</fullName>
    </submittedName>
</protein>
<dbReference type="EMBL" id="SWKU01000047">
    <property type="protein sequence ID" value="KAF2993806.1"/>
    <property type="molecule type" value="Genomic_DNA"/>
</dbReference>
<evidence type="ECO:0000313" key="3">
    <source>
        <dbReference type="Proteomes" id="UP000801428"/>
    </source>
</evidence>
<feature type="region of interest" description="Disordered" evidence="1">
    <location>
        <begin position="73"/>
        <end position="93"/>
    </location>
</feature>
<feature type="region of interest" description="Disordered" evidence="1">
    <location>
        <begin position="690"/>
        <end position="778"/>
    </location>
</feature>
<feature type="compositionally biased region" description="Low complexity" evidence="1">
    <location>
        <begin position="224"/>
        <end position="255"/>
    </location>
</feature>
<sequence length="778" mass="84334">MASTTPASSVPAGNQPQTDMQAVATLNLQVAVVIKDFVDRGADTKLPEGLRVHIDRLINHFFALKINSDFTIKSESAPPPKRPEQRVPTPAWPLHWRQYRTSKIPAPVHRSRPSTKRSYKSRLSKKKVDSIIVPLQAFHVSPPEDVSNPAGPPNEMPAAVVGGITSASLPELPLPSEGLSESAEPRIEEPAFAEGVAPTHLAESTSSPITEVSSSETDEPPVSQSPEASSTTSISSSTSSSTSSSVSSPPTSPESIEVDEPEIPIADKTATQPMEDIQAELSIDIDEPEVVASDTIPCVVSEDLPKPMEDVQANVAEVGEEGELLEAWSQGYDATPTMNMTERSVVSQETHVPEAVMTGTTEDAPSGHTVELEMTEVVDVVEEPAIQDAEMVTAPPLTNSLVIMTPLTTLAQAQSTPTMVASVPPLSVPPPPPTVTVGTTTPASIPNPPPTATVANGVYLPYTLRAQPTSQSSRAEQVVAPQSSGNGDLKGKLDFLTMKNHLRAIHSYAMGFSLSKQHPAAFDLPWNHDAAMKRLMDWLIKSNHLGRGTVHQAEEKLKDMCKPGSPASAAEELLWQCNAFISQAGLQPTQLPSPHRITYEGARSKGVRDIYTALVNTNLEIIKRGLEASPMPWANIRTLAIREEYSFLATRLGTTQPRGEHLYQRYIRERVAHWQDVDMVCLLFTPPVENHNSTTLKRSKESQGPAVSSKRVKEVDDRDEVDEQVKQNPRTKRQSDQQINPAGDSKRRAHDQDQGDTTTAVSGRRIFAPLRGPKMAGP</sequence>
<dbReference type="AlphaFoldDB" id="A0A9P4W3J2"/>
<gene>
    <name evidence="2" type="ORF">E8E13_000979</name>
</gene>
<evidence type="ECO:0000313" key="2">
    <source>
        <dbReference type="EMBL" id="KAF2993806.1"/>
    </source>
</evidence>
<feature type="compositionally biased region" description="Basic and acidic residues" evidence="1">
    <location>
        <begin position="744"/>
        <end position="753"/>
    </location>
</feature>
<reference evidence="2" key="1">
    <citation type="submission" date="2019-04" db="EMBL/GenBank/DDBJ databases">
        <title>Sequencing of skin fungus with MAO and IRED activity.</title>
        <authorList>
            <person name="Marsaioli A.J."/>
            <person name="Bonatto J.M.C."/>
            <person name="Reis Junior O."/>
        </authorList>
    </citation>
    <scope>NUCLEOTIDE SEQUENCE</scope>
    <source>
        <strain evidence="2">30M1</strain>
    </source>
</reference>
<keyword evidence="3" id="KW-1185">Reference proteome</keyword>
<organism evidence="2 3">
    <name type="scientific">Curvularia kusanoi</name>
    <name type="common">Cochliobolus kusanoi</name>
    <dbReference type="NCBI Taxonomy" id="90978"/>
    <lineage>
        <taxon>Eukaryota</taxon>
        <taxon>Fungi</taxon>
        <taxon>Dikarya</taxon>
        <taxon>Ascomycota</taxon>
        <taxon>Pezizomycotina</taxon>
        <taxon>Dothideomycetes</taxon>
        <taxon>Pleosporomycetidae</taxon>
        <taxon>Pleosporales</taxon>
        <taxon>Pleosporineae</taxon>
        <taxon>Pleosporaceae</taxon>
        <taxon>Curvularia</taxon>
    </lineage>
</organism>
<evidence type="ECO:0000256" key="1">
    <source>
        <dbReference type="SAM" id="MobiDB-lite"/>
    </source>
</evidence>
<proteinExistence type="predicted"/>
<dbReference type="Proteomes" id="UP000801428">
    <property type="component" value="Unassembled WGS sequence"/>
</dbReference>
<accession>A0A9P4W3J2</accession>
<feature type="compositionally biased region" description="Low complexity" evidence="1">
    <location>
        <begin position="203"/>
        <end position="215"/>
    </location>
</feature>
<comment type="caution">
    <text evidence="2">The sequence shown here is derived from an EMBL/GenBank/DDBJ whole genome shotgun (WGS) entry which is preliminary data.</text>
</comment>